<keyword evidence="9" id="KW-1185">Reference proteome</keyword>
<gene>
    <name evidence="8" type="ORF">EDD38_5445</name>
</gene>
<accession>A0A3N4S159</accession>
<sequence length="301" mass="31635">MNRSSDGRRRWGRALRRTPLRMWNDDVTDFAAALTYYAVLAILPALLATVVGFALISPAAAREAAVHLAGVVPGQAGAELGEVLIKALGGGSTGWTLAAAGAGSALWSCCSYLAVFRRALHRMHHTSDRRSPLRKAPRIVATAAVLLVLLAVGTLALILSGPVAEGAGRVLHLGGTAPLVWSVVRWPILLVVAASLVLIVFRTGPEQAWRRWGSLPGGALAAALWLVFSAGFALYTSVFGAYSRLYGSLAGMVVFLIWLWLSNLALLAGAQFTAELHRAAAGRSGTPEPRAEPPAARPAPA</sequence>
<name>A0A3N4S159_9ACTN</name>
<feature type="transmembrane region" description="Helical" evidence="7">
    <location>
        <begin position="30"/>
        <end position="56"/>
    </location>
</feature>
<proteinExistence type="predicted"/>
<keyword evidence="5 7" id="KW-0472">Membrane</keyword>
<dbReference type="InterPro" id="IPR017039">
    <property type="entry name" value="Virul_fac_BrkB"/>
</dbReference>
<dbReference type="NCBIfam" id="TIGR00765">
    <property type="entry name" value="yihY_not_rbn"/>
    <property type="match status" value="1"/>
</dbReference>
<feature type="transmembrane region" description="Helical" evidence="7">
    <location>
        <begin position="246"/>
        <end position="268"/>
    </location>
</feature>
<dbReference type="PANTHER" id="PTHR30213:SF0">
    <property type="entry name" value="UPF0761 MEMBRANE PROTEIN YIHY"/>
    <property type="match status" value="1"/>
</dbReference>
<dbReference type="AlphaFoldDB" id="A0A3N4S159"/>
<comment type="subcellular location">
    <subcellularLocation>
        <location evidence="1">Cell membrane</location>
        <topology evidence="1">Multi-pass membrane protein</topology>
    </subcellularLocation>
</comment>
<evidence type="ECO:0000313" key="9">
    <source>
        <dbReference type="Proteomes" id="UP000266906"/>
    </source>
</evidence>
<keyword evidence="2" id="KW-1003">Cell membrane</keyword>
<feature type="transmembrane region" description="Helical" evidence="7">
    <location>
        <begin position="136"/>
        <end position="159"/>
    </location>
</feature>
<feature type="transmembrane region" description="Helical" evidence="7">
    <location>
        <begin position="94"/>
        <end position="115"/>
    </location>
</feature>
<evidence type="ECO:0000313" key="8">
    <source>
        <dbReference type="EMBL" id="RPE37061.1"/>
    </source>
</evidence>
<evidence type="ECO:0000256" key="3">
    <source>
        <dbReference type="ARBA" id="ARBA00022692"/>
    </source>
</evidence>
<comment type="caution">
    <text evidence="8">The sequence shown here is derived from an EMBL/GenBank/DDBJ whole genome shotgun (WGS) entry which is preliminary data.</text>
</comment>
<evidence type="ECO:0000256" key="5">
    <source>
        <dbReference type="ARBA" id="ARBA00023136"/>
    </source>
</evidence>
<keyword evidence="3 7" id="KW-0812">Transmembrane</keyword>
<evidence type="ECO:0000256" key="2">
    <source>
        <dbReference type="ARBA" id="ARBA00022475"/>
    </source>
</evidence>
<feature type="transmembrane region" description="Helical" evidence="7">
    <location>
        <begin position="179"/>
        <end position="201"/>
    </location>
</feature>
<protein>
    <submittedName>
        <fullName evidence="8">Membrane protein</fullName>
    </submittedName>
</protein>
<feature type="region of interest" description="Disordered" evidence="6">
    <location>
        <begin position="282"/>
        <end position="301"/>
    </location>
</feature>
<dbReference type="Pfam" id="PF03631">
    <property type="entry name" value="Virul_fac_BrkB"/>
    <property type="match status" value="1"/>
</dbReference>
<evidence type="ECO:0000256" key="1">
    <source>
        <dbReference type="ARBA" id="ARBA00004651"/>
    </source>
</evidence>
<reference evidence="8 9" key="1">
    <citation type="submission" date="2018-11" db="EMBL/GenBank/DDBJ databases">
        <title>Sequencing the genomes of 1000 actinobacteria strains.</title>
        <authorList>
            <person name="Klenk H.-P."/>
        </authorList>
    </citation>
    <scope>NUCLEOTIDE SEQUENCE [LARGE SCALE GENOMIC DNA]</scope>
    <source>
        <strain evidence="8 9">DSM 44781</strain>
    </source>
</reference>
<keyword evidence="4 7" id="KW-1133">Transmembrane helix</keyword>
<dbReference type="Proteomes" id="UP000266906">
    <property type="component" value="Unassembled WGS sequence"/>
</dbReference>
<dbReference type="PANTHER" id="PTHR30213">
    <property type="entry name" value="INNER MEMBRANE PROTEIN YHJD"/>
    <property type="match status" value="1"/>
</dbReference>
<dbReference type="EMBL" id="RKQG01000001">
    <property type="protein sequence ID" value="RPE37061.1"/>
    <property type="molecule type" value="Genomic_DNA"/>
</dbReference>
<feature type="transmembrane region" description="Helical" evidence="7">
    <location>
        <begin position="213"/>
        <end position="234"/>
    </location>
</feature>
<dbReference type="GO" id="GO:0005886">
    <property type="term" value="C:plasma membrane"/>
    <property type="evidence" value="ECO:0007669"/>
    <property type="project" value="UniProtKB-SubCell"/>
</dbReference>
<evidence type="ECO:0000256" key="4">
    <source>
        <dbReference type="ARBA" id="ARBA00022989"/>
    </source>
</evidence>
<evidence type="ECO:0000256" key="7">
    <source>
        <dbReference type="SAM" id="Phobius"/>
    </source>
</evidence>
<evidence type="ECO:0000256" key="6">
    <source>
        <dbReference type="SAM" id="MobiDB-lite"/>
    </source>
</evidence>
<organism evidence="8 9">
    <name type="scientific">Kitasatospora cineracea</name>
    <dbReference type="NCBI Taxonomy" id="88074"/>
    <lineage>
        <taxon>Bacteria</taxon>
        <taxon>Bacillati</taxon>
        <taxon>Actinomycetota</taxon>
        <taxon>Actinomycetes</taxon>
        <taxon>Kitasatosporales</taxon>
        <taxon>Streptomycetaceae</taxon>
        <taxon>Kitasatospora</taxon>
    </lineage>
</organism>
<dbReference type="PIRSF" id="PIRSF035875">
    <property type="entry name" value="RNase_BN"/>
    <property type="match status" value="1"/>
</dbReference>